<dbReference type="AlphaFoldDB" id="A6GGE9"/>
<dbReference type="RefSeq" id="WP_006975789.1">
    <property type="nucleotide sequence ID" value="NZ_ABCS01000105.1"/>
</dbReference>
<keyword evidence="4" id="KW-0378">Hydrolase</keyword>
<dbReference type="PANTHER" id="PTHR33146">
    <property type="entry name" value="ENDONUCLEASE 4"/>
    <property type="match status" value="1"/>
</dbReference>
<keyword evidence="8" id="KW-1185">Reference proteome</keyword>
<dbReference type="GO" id="GO:0046872">
    <property type="term" value="F:metal ion binding"/>
    <property type="evidence" value="ECO:0007669"/>
    <property type="project" value="UniProtKB-KW"/>
</dbReference>
<evidence type="ECO:0000256" key="4">
    <source>
        <dbReference type="ARBA" id="ARBA00022801"/>
    </source>
</evidence>
<evidence type="ECO:0000256" key="1">
    <source>
        <dbReference type="ARBA" id="ARBA00022722"/>
    </source>
</evidence>
<dbReference type="Gene3D" id="1.10.575.10">
    <property type="entry name" value="P1 Nuclease"/>
    <property type="match status" value="1"/>
</dbReference>
<dbReference type="STRING" id="391625.PPSIR1_38991"/>
<reference evidence="7 8" key="1">
    <citation type="submission" date="2007-06" db="EMBL/GenBank/DDBJ databases">
        <authorList>
            <person name="Shimkets L."/>
            <person name="Ferriera S."/>
            <person name="Johnson J."/>
            <person name="Kravitz S."/>
            <person name="Beeson K."/>
            <person name="Sutton G."/>
            <person name="Rogers Y.-H."/>
            <person name="Friedman R."/>
            <person name="Frazier M."/>
            <person name="Venter J.C."/>
        </authorList>
    </citation>
    <scope>NUCLEOTIDE SEQUENCE [LARGE SCALE GENOMIC DNA]</scope>
    <source>
        <strain evidence="7 8">SIR-1</strain>
    </source>
</reference>
<dbReference type="OrthoDB" id="267579at2"/>
<dbReference type="InterPro" id="IPR008947">
    <property type="entry name" value="PLipase_C/P1_nuclease_dom_sf"/>
</dbReference>
<evidence type="ECO:0000256" key="5">
    <source>
        <dbReference type="ARBA" id="ARBA00023157"/>
    </source>
</evidence>
<evidence type="ECO:0000313" key="7">
    <source>
        <dbReference type="EMBL" id="EDM75070.1"/>
    </source>
</evidence>
<dbReference type="Pfam" id="PF02265">
    <property type="entry name" value="S1-P1_nuclease"/>
    <property type="match status" value="1"/>
</dbReference>
<dbReference type="GO" id="GO:0006308">
    <property type="term" value="P:DNA catabolic process"/>
    <property type="evidence" value="ECO:0007669"/>
    <property type="project" value="InterPro"/>
</dbReference>
<dbReference type="GO" id="GO:0016788">
    <property type="term" value="F:hydrolase activity, acting on ester bonds"/>
    <property type="evidence" value="ECO:0007669"/>
    <property type="project" value="InterPro"/>
</dbReference>
<keyword evidence="5" id="KW-1015">Disulfide bond</keyword>
<accession>A6GGE9</accession>
<keyword evidence="1" id="KW-0540">Nuclease</keyword>
<evidence type="ECO:0000256" key="2">
    <source>
        <dbReference type="ARBA" id="ARBA00022723"/>
    </source>
</evidence>
<dbReference type="Proteomes" id="UP000005801">
    <property type="component" value="Unassembled WGS sequence"/>
</dbReference>
<dbReference type="PANTHER" id="PTHR33146:SF26">
    <property type="entry name" value="ENDONUCLEASE 4"/>
    <property type="match status" value="1"/>
</dbReference>
<name>A6GGE9_9BACT</name>
<dbReference type="CDD" id="cd11010">
    <property type="entry name" value="S1-P1_nuclease"/>
    <property type="match status" value="1"/>
</dbReference>
<evidence type="ECO:0000256" key="3">
    <source>
        <dbReference type="ARBA" id="ARBA00022759"/>
    </source>
</evidence>
<keyword evidence="6" id="KW-0325">Glycoprotein</keyword>
<dbReference type="SUPFAM" id="SSF48537">
    <property type="entry name" value="Phospholipase C/P1 nuclease"/>
    <property type="match status" value="1"/>
</dbReference>
<dbReference type="GO" id="GO:0004519">
    <property type="term" value="F:endonuclease activity"/>
    <property type="evidence" value="ECO:0007669"/>
    <property type="project" value="UniProtKB-KW"/>
</dbReference>
<keyword evidence="2" id="KW-0479">Metal-binding</keyword>
<dbReference type="InterPro" id="IPR003154">
    <property type="entry name" value="S1/P1nuclease"/>
</dbReference>
<protein>
    <submittedName>
        <fullName evidence="7">Probable endonuclease</fullName>
    </submittedName>
</protein>
<dbReference type="eggNOG" id="ENOG5030TQJ">
    <property type="taxonomic scope" value="Bacteria"/>
</dbReference>
<dbReference type="GO" id="GO:0003676">
    <property type="term" value="F:nucleic acid binding"/>
    <property type="evidence" value="ECO:0007669"/>
    <property type="project" value="InterPro"/>
</dbReference>
<evidence type="ECO:0000256" key="6">
    <source>
        <dbReference type="ARBA" id="ARBA00023180"/>
    </source>
</evidence>
<dbReference type="EMBL" id="ABCS01000105">
    <property type="protein sequence ID" value="EDM75070.1"/>
    <property type="molecule type" value="Genomic_DNA"/>
</dbReference>
<gene>
    <name evidence="7" type="ORF">PPSIR1_38991</name>
</gene>
<evidence type="ECO:0000313" key="8">
    <source>
        <dbReference type="Proteomes" id="UP000005801"/>
    </source>
</evidence>
<sequence length="285" mass="30662">MIAFGIAVIAAVHAPQALAWHDDGHRIVGEIAERNLSPATRAKVRALLQGSDGKGDGSLATASIWADHEARESPEFAFAASSHYVNLDGPTSPRELHAQCLERAGCLATAVPYYADILRSEGASEDQRAEALRFLVHFVGDAHQPLHAGRRGDRGGNDIDRLTIPGYTAKGETTNLHAAWDGALVALALTERGVDWKAYAVALDAGIDADARARWVGGTIYDWLEESRRFAAAEAYLHVDGLTPVRSGDTLGADWYRRNSSTAEQRLSQAGVRLAALLEAIFEDA</sequence>
<organism evidence="7 8">
    <name type="scientific">Plesiocystis pacifica SIR-1</name>
    <dbReference type="NCBI Taxonomy" id="391625"/>
    <lineage>
        <taxon>Bacteria</taxon>
        <taxon>Pseudomonadati</taxon>
        <taxon>Myxococcota</taxon>
        <taxon>Polyangia</taxon>
        <taxon>Nannocystales</taxon>
        <taxon>Nannocystaceae</taxon>
        <taxon>Plesiocystis</taxon>
    </lineage>
</organism>
<keyword evidence="3 7" id="KW-0255">Endonuclease</keyword>
<proteinExistence type="predicted"/>
<comment type="caution">
    <text evidence="7">The sequence shown here is derived from an EMBL/GenBank/DDBJ whole genome shotgun (WGS) entry which is preliminary data.</text>
</comment>